<gene>
    <name evidence="1" type="ORF">GCM10009802_41710</name>
</gene>
<organism evidence="1 2">
    <name type="scientific">Streptomyces synnematoformans</name>
    <dbReference type="NCBI Taxonomy" id="415721"/>
    <lineage>
        <taxon>Bacteria</taxon>
        <taxon>Bacillati</taxon>
        <taxon>Actinomycetota</taxon>
        <taxon>Actinomycetes</taxon>
        <taxon>Kitasatosporales</taxon>
        <taxon>Streptomycetaceae</taxon>
        <taxon>Streptomyces</taxon>
    </lineage>
</organism>
<reference evidence="1 2" key="1">
    <citation type="journal article" date="2019" name="Int. J. Syst. Evol. Microbiol.">
        <title>The Global Catalogue of Microorganisms (GCM) 10K type strain sequencing project: providing services to taxonomists for standard genome sequencing and annotation.</title>
        <authorList>
            <consortium name="The Broad Institute Genomics Platform"/>
            <consortium name="The Broad Institute Genome Sequencing Center for Infectious Disease"/>
            <person name="Wu L."/>
            <person name="Ma J."/>
        </authorList>
    </citation>
    <scope>NUCLEOTIDE SEQUENCE [LARGE SCALE GENOMIC DNA]</scope>
    <source>
        <strain evidence="1 2">JCM 15481</strain>
    </source>
</reference>
<evidence type="ECO:0000313" key="2">
    <source>
        <dbReference type="Proteomes" id="UP001500443"/>
    </source>
</evidence>
<keyword evidence="2" id="KW-1185">Reference proteome</keyword>
<proteinExistence type="predicted"/>
<comment type="caution">
    <text evidence="1">The sequence shown here is derived from an EMBL/GenBank/DDBJ whole genome shotgun (WGS) entry which is preliminary data.</text>
</comment>
<evidence type="ECO:0008006" key="3">
    <source>
        <dbReference type="Google" id="ProtNLM"/>
    </source>
</evidence>
<dbReference type="RefSeq" id="WP_344291529.1">
    <property type="nucleotide sequence ID" value="NZ_BAAAPF010000151.1"/>
</dbReference>
<dbReference type="Proteomes" id="UP001500443">
    <property type="component" value="Unassembled WGS sequence"/>
</dbReference>
<dbReference type="EMBL" id="BAAAPF010000151">
    <property type="protein sequence ID" value="GAA2133268.1"/>
    <property type="molecule type" value="Genomic_DNA"/>
</dbReference>
<sequence>MIDDTFTAMAREVCAGRPELVTDIAQAGRLTAWEAPDTNETELRDAMAAELRAATRCGARRPGYDQRPAIGRNSIPCVHEHGHEGTHANAFGDRWAL</sequence>
<name>A0ABN2YVX0_9ACTN</name>
<protein>
    <recommendedName>
        <fullName evidence="3">DUF222 domain-containing protein</fullName>
    </recommendedName>
</protein>
<evidence type="ECO:0000313" key="1">
    <source>
        <dbReference type="EMBL" id="GAA2133268.1"/>
    </source>
</evidence>
<accession>A0ABN2YVX0</accession>